<accession>A0AAE3GPF3</accession>
<dbReference type="AlphaFoldDB" id="A0AAE3GPF3"/>
<protein>
    <submittedName>
        <fullName evidence="1">Methionine synthase</fullName>
    </submittedName>
</protein>
<dbReference type="InterPro" id="IPR029044">
    <property type="entry name" value="Nucleotide-diphossugar_trans"/>
</dbReference>
<evidence type="ECO:0000313" key="2">
    <source>
        <dbReference type="Proteomes" id="UP001204953"/>
    </source>
</evidence>
<dbReference type="NCBIfam" id="NF045582">
    <property type="entry name" value="Npun_R2823_gen"/>
    <property type="match status" value="1"/>
</dbReference>
<dbReference type="InterPro" id="IPR054619">
    <property type="entry name" value="Npun_R2821-like"/>
</dbReference>
<dbReference type="SUPFAM" id="SSF53448">
    <property type="entry name" value="Nucleotide-diphospho-sugar transferases"/>
    <property type="match status" value="1"/>
</dbReference>
<name>A0AAE3GPF3_9CYAN</name>
<evidence type="ECO:0000313" key="1">
    <source>
        <dbReference type="EMBL" id="MCP2728305.1"/>
    </source>
</evidence>
<keyword evidence="2" id="KW-1185">Reference proteome</keyword>
<dbReference type="Proteomes" id="UP001204953">
    <property type="component" value="Unassembled WGS sequence"/>
</dbReference>
<sequence>MEPHGIYTLANDVVYDQLVALLNSIEMNVSPDIPVCIIPYDDRLDKVKQEIASRPNVTIFNNSESIQRWEKFAHQVWAAHARASKTKLSNPRWYGGHLQRKFVAFDGPFDKFVFYDGDSLAMKPLDDVFEKLETYNFVFDDWEHKKPNPVAALNISVIENTGIFQEAEIRPNLHCGSFWGSRRGFFEPSELSRLKDLLIDKKEVEWINIDGWWDDVFLFNYMTLRSNGSLFNFTLSPNAQERTGNCADADPFVNIDNVLYNEQGLKPIHRIHYMNYSSKDFARLCQGEDVDLLYKDVFLYYRFMKEPDKMPKELKPQSLMEKSQRKIKSMGQKFKVSLYRRFKK</sequence>
<proteinExistence type="predicted"/>
<comment type="caution">
    <text evidence="1">The sequence shown here is derived from an EMBL/GenBank/DDBJ whole genome shotgun (WGS) entry which is preliminary data.</text>
</comment>
<dbReference type="EMBL" id="JAMZMM010000048">
    <property type="protein sequence ID" value="MCP2728305.1"/>
    <property type="molecule type" value="Genomic_DNA"/>
</dbReference>
<reference evidence="1" key="1">
    <citation type="submission" date="2022-06" db="EMBL/GenBank/DDBJ databases">
        <title>New cyanobacteria of genus Symplocastrum in benthos of Lake Baikal.</title>
        <authorList>
            <person name="Sorokovikova E."/>
            <person name="Tikhonova I."/>
            <person name="Krasnopeev A."/>
            <person name="Evseev P."/>
            <person name="Gladkikh A."/>
            <person name="Belykh O."/>
        </authorList>
    </citation>
    <scope>NUCLEOTIDE SEQUENCE</scope>
    <source>
        <strain evidence="1">BBK-W-15</strain>
    </source>
</reference>
<organism evidence="1 2">
    <name type="scientific">Limnofasciculus baicalensis BBK-W-15</name>
    <dbReference type="NCBI Taxonomy" id="2699891"/>
    <lineage>
        <taxon>Bacteria</taxon>
        <taxon>Bacillati</taxon>
        <taxon>Cyanobacteriota</taxon>
        <taxon>Cyanophyceae</taxon>
        <taxon>Coleofasciculales</taxon>
        <taxon>Coleofasciculaceae</taxon>
        <taxon>Limnofasciculus</taxon>
        <taxon>Limnofasciculus baicalensis</taxon>
    </lineage>
</organism>
<dbReference type="RefSeq" id="WP_254011103.1">
    <property type="nucleotide sequence ID" value="NZ_JAMZMM010000048.1"/>
</dbReference>
<gene>
    <name evidence="1" type="ORF">NJ959_07430</name>
</gene>